<gene>
    <name evidence="1" type="ORF">SCHPADRAFT_888649</name>
</gene>
<protein>
    <submittedName>
        <fullName evidence="1">Uncharacterized protein</fullName>
    </submittedName>
</protein>
<reference evidence="1 2" key="1">
    <citation type="submission" date="2015-04" db="EMBL/GenBank/DDBJ databases">
        <title>Complete genome sequence of Schizopora paradoxa KUC8140, a cosmopolitan wood degrader in East Asia.</title>
        <authorList>
            <consortium name="DOE Joint Genome Institute"/>
            <person name="Min B."/>
            <person name="Park H."/>
            <person name="Jang Y."/>
            <person name="Kim J.-J."/>
            <person name="Kim K.H."/>
            <person name="Pangilinan J."/>
            <person name="Lipzen A."/>
            <person name="Riley R."/>
            <person name="Grigoriev I.V."/>
            <person name="Spatafora J.W."/>
            <person name="Choi I.-G."/>
        </authorList>
    </citation>
    <scope>NUCLEOTIDE SEQUENCE [LARGE SCALE GENOMIC DNA]</scope>
    <source>
        <strain evidence="1 2">KUC8140</strain>
    </source>
</reference>
<dbReference type="EMBL" id="KQ085932">
    <property type="protein sequence ID" value="KLO15280.1"/>
    <property type="molecule type" value="Genomic_DNA"/>
</dbReference>
<proteinExistence type="predicted"/>
<evidence type="ECO:0000313" key="1">
    <source>
        <dbReference type="EMBL" id="KLO15280.1"/>
    </source>
</evidence>
<organism evidence="1 2">
    <name type="scientific">Schizopora paradoxa</name>
    <dbReference type="NCBI Taxonomy" id="27342"/>
    <lineage>
        <taxon>Eukaryota</taxon>
        <taxon>Fungi</taxon>
        <taxon>Dikarya</taxon>
        <taxon>Basidiomycota</taxon>
        <taxon>Agaricomycotina</taxon>
        <taxon>Agaricomycetes</taxon>
        <taxon>Hymenochaetales</taxon>
        <taxon>Schizoporaceae</taxon>
        <taxon>Schizopora</taxon>
    </lineage>
</organism>
<name>A0A0H2RTE1_9AGAM</name>
<dbReference type="AlphaFoldDB" id="A0A0H2RTE1"/>
<evidence type="ECO:0000313" key="2">
    <source>
        <dbReference type="Proteomes" id="UP000053477"/>
    </source>
</evidence>
<accession>A0A0H2RTE1</accession>
<dbReference type="Proteomes" id="UP000053477">
    <property type="component" value="Unassembled WGS sequence"/>
</dbReference>
<sequence>MPEGRRLIRAYHRASGPALIEVILRFGGAKKYEAYRVSPISLSRSSIGNFWSMLSEGNENAPDSIQMAPPGGSVPEDRSPIVGSFRAFNYTRQAPPLFEDGSLFAADIYLAALRNTLSIQCHITDASRRMPEIGFDPEQRSGASPENYPVDHSAKMKYFFVLFAAVQLALAMPAPTQQGGLVAKSAAPTPEVFVKRNDVFLERRVAGQHSDHSATLEAGF</sequence>
<dbReference type="InParanoid" id="A0A0H2RTE1"/>
<keyword evidence="2" id="KW-1185">Reference proteome</keyword>